<evidence type="ECO:0008006" key="4">
    <source>
        <dbReference type="Google" id="ProtNLM"/>
    </source>
</evidence>
<protein>
    <recommendedName>
        <fullName evidence="4">Reverse transcriptase</fullName>
    </recommendedName>
</protein>
<gene>
    <name evidence="2" type="ORF">TNIN_319581</name>
</gene>
<keyword evidence="3" id="KW-1185">Reference proteome</keyword>
<comment type="caution">
    <text evidence="2">The sequence shown here is derived from an EMBL/GenBank/DDBJ whole genome shotgun (WGS) entry which is preliminary data.</text>
</comment>
<proteinExistence type="predicted"/>
<dbReference type="Proteomes" id="UP000886998">
    <property type="component" value="Unassembled WGS sequence"/>
</dbReference>
<reference evidence="2" key="1">
    <citation type="submission" date="2020-08" db="EMBL/GenBank/DDBJ databases">
        <title>Multicomponent nature underlies the extraordinary mechanical properties of spider dragline silk.</title>
        <authorList>
            <person name="Kono N."/>
            <person name="Nakamura H."/>
            <person name="Mori M."/>
            <person name="Yoshida Y."/>
            <person name="Ohtoshi R."/>
            <person name="Malay A.D."/>
            <person name="Moran D.A.P."/>
            <person name="Tomita M."/>
            <person name="Numata K."/>
            <person name="Arakawa K."/>
        </authorList>
    </citation>
    <scope>NUCLEOTIDE SEQUENCE</scope>
</reference>
<dbReference type="AlphaFoldDB" id="A0A8X6WQ79"/>
<evidence type="ECO:0000313" key="2">
    <source>
        <dbReference type="EMBL" id="GFY38091.1"/>
    </source>
</evidence>
<feature type="compositionally biased region" description="Basic and acidic residues" evidence="1">
    <location>
        <begin position="37"/>
        <end position="52"/>
    </location>
</feature>
<organism evidence="2 3">
    <name type="scientific">Trichonephila inaurata madagascariensis</name>
    <dbReference type="NCBI Taxonomy" id="2747483"/>
    <lineage>
        <taxon>Eukaryota</taxon>
        <taxon>Metazoa</taxon>
        <taxon>Ecdysozoa</taxon>
        <taxon>Arthropoda</taxon>
        <taxon>Chelicerata</taxon>
        <taxon>Arachnida</taxon>
        <taxon>Araneae</taxon>
        <taxon>Araneomorphae</taxon>
        <taxon>Entelegynae</taxon>
        <taxon>Araneoidea</taxon>
        <taxon>Nephilidae</taxon>
        <taxon>Trichonephila</taxon>
        <taxon>Trichonephila inaurata</taxon>
    </lineage>
</organism>
<sequence>MSHQELSIFKREALEESSTARPLEGIQEAATQPTEQSGDKELQKKDDGFQEKPHRKTTAVFLDLSVTFDRVWRRKLIEILHYLGISTVDQRRPKR</sequence>
<evidence type="ECO:0000313" key="3">
    <source>
        <dbReference type="Proteomes" id="UP000886998"/>
    </source>
</evidence>
<name>A0A8X6WQ79_9ARAC</name>
<evidence type="ECO:0000256" key="1">
    <source>
        <dbReference type="SAM" id="MobiDB-lite"/>
    </source>
</evidence>
<feature type="region of interest" description="Disordered" evidence="1">
    <location>
        <begin position="1"/>
        <end position="54"/>
    </location>
</feature>
<accession>A0A8X6WQ79</accession>
<dbReference type="EMBL" id="BMAV01000655">
    <property type="protein sequence ID" value="GFY38091.1"/>
    <property type="molecule type" value="Genomic_DNA"/>
</dbReference>